<keyword evidence="1" id="KW-0560">Oxidoreductase</keyword>
<dbReference type="SUPFAM" id="SSF51735">
    <property type="entry name" value="NAD(P)-binding Rossmann-fold domains"/>
    <property type="match status" value="1"/>
</dbReference>
<dbReference type="PANTHER" id="PTHR14239:SF0">
    <property type="entry name" value="F420-DEPENDENT NADP REDUCTASE"/>
    <property type="match status" value="1"/>
</dbReference>
<evidence type="ECO:0000313" key="3">
    <source>
        <dbReference type="EMBL" id="SVA23912.1"/>
    </source>
</evidence>
<dbReference type="InterPro" id="IPR051267">
    <property type="entry name" value="STEAP_metalloreductase"/>
</dbReference>
<dbReference type="Pfam" id="PF03807">
    <property type="entry name" value="F420_oxidored"/>
    <property type="match status" value="1"/>
</dbReference>
<feature type="domain" description="Pyrroline-5-carboxylate reductase catalytic N-terminal" evidence="2">
    <location>
        <begin position="3"/>
        <end position="94"/>
    </location>
</feature>
<dbReference type="InterPro" id="IPR028939">
    <property type="entry name" value="P5C_Rdtase_cat_N"/>
</dbReference>
<dbReference type="NCBIfam" id="TIGR01915">
    <property type="entry name" value="npdG"/>
    <property type="match status" value="1"/>
</dbReference>
<organism evidence="3">
    <name type="scientific">marine metagenome</name>
    <dbReference type="NCBI Taxonomy" id="408172"/>
    <lineage>
        <taxon>unclassified sequences</taxon>
        <taxon>metagenomes</taxon>
        <taxon>ecological metagenomes</taxon>
    </lineage>
</organism>
<dbReference type="AlphaFoldDB" id="A0A381U6P8"/>
<protein>
    <recommendedName>
        <fullName evidence="2">Pyrroline-5-carboxylate reductase catalytic N-terminal domain-containing protein</fullName>
    </recommendedName>
</protein>
<gene>
    <name evidence="3" type="ORF">METZ01_LOCUS76766</name>
</gene>
<proteinExistence type="predicted"/>
<reference evidence="3" key="1">
    <citation type="submission" date="2018-05" db="EMBL/GenBank/DDBJ databases">
        <authorList>
            <person name="Lanie J.A."/>
            <person name="Ng W.-L."/>
            <person name="Kazmierczak K.M."/>
            <person name="Andrzejewski T.M."/>
            <person name="Davidsen T.M."/>
            <person name="Wayne K.J."/>
            <person name="Tettelin H."/>
            <person name="Glass J.I."/>
            <person name="Rusch D."/>
            <person name="Podicherti R."/>
            <person name="Tsui H.-C.T."/>
            <person name="Winkler M.E."/>
        </authorList>
    </citation>
    <scope>NUCLEOTIDE SEQUENCE</scope>
</reference>
<dbReference type="GO" id="GO:0016651">
    <property type="term" value="F:oxidoreductase activity, acting on NAD(P)H"/>
    <property type="evidence" value="ECO:0007669"/>
    <property type="project" value="InterPro"/>
</dbReference>
<dbReference type="InterPro" id="IPR036291">
    <property type="entry name" value="NAD(P)-bd_dom_sf"/>
</dbReference>
<dbReference type="PANTHER" id="PTHR14239">
    <property type="entry name" value="DUDULIN-RELATED"/>
    <property type="match status" value="1"/>
</dbReference>
<dbReference type="GO" id="GO:0005886">
    <property type="term" value="C:plasma membrane"/>
    <property type="evidence" value="ECO:0007669"/>
    <property type="project" value="TreeGrafter"/>
</dbReference>
<sequence length="208" mass="21856">MGGTGDLGSALTKKWASKGYEILIGSRDPVKAQKIAAKANEELNTSNIQGLGLKAAARESDIAVLTVPYSSHADTLKLVKEDLKGKILIDTTVPLQQIVTKVQLPKIGSSAMEAQAILGNEIEVVSALQNIGSHLVSSEGTIKAEVLVTGNNKQSVETVISLVNCLGLKCWHAGDLENSAAAEALTSVLIVINKNHKLKSSGIKITSH</sequence>
<dbReference type="EMBL" id="UINC01005846">
    <property type="protein sequence ID" value="SVA23912.1"/>
    <property type="molecule type" value="Genomic_DNA"/>
</dbReference>
<dbReference type="GO" id="GO:0070967">
    <property type="term" value="F:coenzyme F420 binding"/>
    <property type="evidence" value="ECO:0007669"/>
    <property type="project" value="InterPro"/>
</dbReference>
<evidence type="ECO:0000256" key="1">
    <source>
        <dbReference type="ARBA" id="ARBA00023002"/>
    </source>
</evidence>
<name>A0A381U6P8_9ZZZZ</name>
<dbReference type="GO" id="GO:0008823">
    <property type="term" value="F:cupric reductase (NADH) activity"/>
    <property type="evidence" value="ECO:0007669"/>
    <property type="project" value="TreeGrafter"/>
</dbReference>
<dbReference type="InterPro" id="IPR010185">
    <property type="entry name" value="NpdG"/>
</dbReference>
<dbReference type="GO" id="GO:0052851">
    <property type="term" value="F:ferric-chelate reductase (NADPH) activity"/>
    <property type="evidence" value="ECO:0007669"/>
    <property type="project" value="TreeGrafter"/>
</dbReference>
<accession>A0A381U6P8</accession>
<dbReference type="GO" id="GO:0050661">
    <property type="term" value="F:NADP binding"/>
    <property type="evidence" value="ECO:0007669"/>
    <property type="project" value="InterPro"/>
</dbReference>
<dbReference type="GO" id="GO:0015677">
    <property type="term" value="P:copper ion import"/>
    <property type="evidence" value="ECO:0007669"/>
    <property type="project" value="TreeGrafter"/>
</dbReference>
<evidence type="ECO:0000259" key="2">
    <source>
        <dbReference type="Pfam" id="PF03807"/>
    </source>
</evidence>
<dbReference type="Gene3D" id="3.40.50.720">
    <property type="entry name" value="NAD(P)-binding Rossmann-like Domain"/>
    <property type="match status" value="1"/>
</dbReference>
<dbReference type="GO" id="GO:0006740">
    <property type="term" value="P:NADPH regeneration"/>
    <property type="evidence" value="ECO:0007669"/>
    <property type="project" value="InterPro"/>
</dbReference>